<keyword evidence="2 10" id="KW-0690">Ribosome biogenesis</keyword>
<feature type="binding site" evidence="10">
    <location>
        <position position="261"/>
    </location>
    <ligand>
        <name>Zn(2+)</name>
        <dbReference type="ChEBI" id="CHEBI:29105"/>
    </ligand>
</feature>
<evidence type="ECO:0000256" key="9">
    <source>
        <dbReference type="ARBA" id="ARBA00023134"/>
    </source>
</evidence>
<dbReference type="InterPro" id="IPR004881">
    <property type="entry name" value="Ribosome_biogen_GTPase_RsgA"/>
</dbReference>
<keyword evidence="7 10" id="KW-0862">Zinc</keyword>
<dbReference type="EC" id="3.6.1.-" evidence="10"/>
<protein>
    <recommendedName>
        <fullName evidence="10">Small ribosomal subunit biogenesis GTPase RsgA</fullName>
        <ecNumber evidence="10">3.6.1.-</ecNumber>
    </recommendedName>
</protein>
<dbReference type="Pfam" id="PF16745">
    <property type="entry name" value="RsgA_N"/>
    <property type="match status" value="1"/>
</dbReference>
<evidence type="ECO:0000259" key="11">
    <source>
        <dbReference type="PROSITE" id="PS50936"/>
    </source>
</evidence>
<dbReference type="GO" id="GO:0019843">
    <property type="term" value="F:rRNA binding"/>
    <property type="evidence" value="ECO:0007669"/>
    <property type="project" value="UniProtKB-KW"/>
</dbReference>
<evidence type="ECO:0000259" key="12">
    <source>
        <dbReference type="PROSITE" id="PS51721"/>
    </source>
</evidence>
<accession>A0A940SYJ2</accession>
<comment type="cofactor">
    <cofactor evidence="10">
        <name>Zn(2+)</name>
        <dbReference type="ChEBI" id="CHEBI:29105"/>
    </cofactor>
    <text evidence="10">Binds 1 zinc ion per subunit.</text>
</comment>
<dbReference type="AlphaFoldDB" id="A0A940SYJ2"/>
<dbReference type="PROSITE" id="PS51721">
    <property type="entry name" value="G_CP"/>
    <property type="match status" value="1"/>
</dbReference>
<proteinExistence type="inferred from homology"/>
<evidence type="ECO:0000256" key="1">
    <source>
        <dbReference type="ARBA" id="ARBA00022490"/>
    </source>
</evidence>
<organism evidence="13 14">
    <name type="scientific">Vagococcus allomyrinae</name>
    <dbReference type="NCBI Taxonomy" id="2794353"/>
    <lineage>
        <taxon>Bacteria</taxon>
        <taxon>Bacillati</taxon>
        <taxon>Bacillota</taxon>
        <taxon>Bacilli</taxon>
        <taxon>Lactobacillales</taxon>
        <taxon>Enterococcaceae</taxon>
        <taxon>Vagococcus</taxon>
    </lineage>
</organism>
<dbReference type="GO" id="GO:0005525">
    <property type="term" value="F:GTP binding"/>
    <property type="evidence" value="ECO:0007669"/>
    <property type="project" value="UniProtKB-UniRule"/>
</dbReference>
<dbReference type="GO" id="GO:0046872">
    <property type="term" value="F:metal ion binding"/>
    <property type="evidence" value="ECO:0007669"/>
    <property type="project" value="UniProtKB-KW"/>
</dbReference>
<dbReference type="InterPro" id="IPR012340">
    <property type="entry name" value="NA-bd_OB-fold"/>
</dbReference>
<dbReference type="CDD" id="cd04466">
    <property type="entry name" value="S1_YloQ_GTPase"/>
    <property type="match status" value="1"/>
</dbReference>
<dbReference type="InterPro" id="IPR010914">
    <property type="entry name" value="RsgA_GTPase_dom"/>
</dbReference>
<evidence type="ECO:0000313" key="14">
    <source>
        <dbReference type="Proteomes" id="UP000674938"/>
    </source>
</evidence>
<comment type="subunit">
    <text evidence="10">Monomer. Associates with 30S ribosomal subunit, binds 16S rRNA.</text>
</comment>
<dbReference type="Gene3D" id="1.10.40.50">
    <property type="entry name" value="Probable gtpase engc, domain 3"/>
    <property type="match status" value="1"/>
</dbReference>
<name>A0A940SYJ2_9ENTE</name>
<dbReference type="GO" id="GO:0005737">
    <property type="term" value="C:cytoplasm"/>
    <property type="evidence" value="ECO:0007669"/>
    <property type="project" value="UniProtKB-SubCell"/>
</dbReference>
<sequence length="299" mass="33939">MTQGQIRKALSGFYYVYADGQTYQTRARGNFRNRNITPLVGDHVIFESTNTTDGYLLEVLPRENQLVRPAVANVDQGVVVMSSISPNYSANLLDRFLVTLEYERIHPIIYLTKIDLLDEVGYAEMKQVKRDYEAIGYPVILPERDSNRESLREIERYFPEQLTVFMGQTGAGKSTLLNHISPELALKTGEISKSLGRGRHTTRHVELIPLADGLVGDTPGFSAIDFLEMSAEELTGQMPEIARAATGCKFRECKHRQEPQCEVKAQVESGEILASRYKHYLQFLEEIDNRKPMYGKNKK</sequence>
<keyword evidence="8 10" id="KW-0694">RNA-binding</keyword>
<evidence type="ECO:0000256" key="10">
    <source>
        <dbReference type="HAMAP-Rule" id="MF_01820"/>
    </source>
</evidence>
<keyword evidence="4 10" id="KW-0699">rRNA-binding</keyword>
<evidence type="ECO:0000256" key="6">
    <source>
        <dbReference type="ARBA" id="ARBA00022801"/>
    </source>
</evidence>
<keyword evidence="5 10" id="KW-0547">Nucleotide-binding</keyword>
<feature type="domain" description="EngC GTPase" evidence="11">
    <location>
        <begin position="72"/>
        <end position="222"/>
    </location>
</feature>
<comment type="function">
    <text evidence="10">One of several proteins that assist in the late maturation steps of the functional core of the 30S ribosomal subunit. Helps release RbfA from mature subunits. May play a role in the assembly of ribosomal proteins into the subunit. Circularly permuted GTPase that catalyzes slow GTP hydrolysis, GTPase activity is stimulated by the 30S ribosomal subunit.</text>
</comment>
<feature type="binding site" evidence="10">
    <location>
        <begin position="167"/>
        <end position="175"/>
    </location>
    <ligand>
        <name>GTP</name>
        <dbReference type="ChEBI" id="CHEBI:37565"/>
    </ligand>
</feature>
<evidence type="ECO:0000256" key="2">
    <source>
        <dbReference type="ARBA" id="ARBA00022517"/>
    </source>
</evidence>
<dbReference type="InterPro" id="IPR027417">
    <property type="entry name" value="P-loop_NTPase"/>
</dbReference>
<dbReference type="SUPFAM" id="SSF52540">
    <property type="entry name" value="P-loop containing nucleoside triphosphate hydrolases"/>
    <property type="match status" value="1"/>
</dbReference>
<keyword evidence="14" id="KW-1185">Reference proteome</keyword>
<keyword evidence="9 10" id="KW-0342">GTP-binding</keyword>
<dbReference type="Gene3D" id="3.40.50.300">
    <property type="entry name" value="P-loop containing nucleotide triphosphate hydrolases"/>
    <property type="match status" value="1"/>
</dbReference>
<dbReference type="SUPFAM" id="SSF50249">
    <property type="entry name" value="Nucleic acid-binding proteins"/>
    <property type="match status" value="1"/>
</dbReference>
<evidence type="ECO:0000256" key="8">
    <source>
        <dbReference type="ARBA" id="ARBA00022884"/>
    </source>
</evidence>
<keyword evidence="3 10" id="KW-0479">Metal-binding</keyword>
<dbReference type="GO" id="GO:0003924">
    <property type="term" value="F:GTPase activity"/>
    <property type="evidence" value="ECO:0007669"/>
    <property type="project" value="UniProtKB-UniRule"/>
</dbReference>
<dbReference type="GO" id="GO:0042274">
    <property type="term" value="P:ribosomal small subunit biogenesis"/>
    <property type="evidence" value="ECO:0007669"/>
    <property type="project" value="UniProtKB-UniRule"/>
</dbReference>
<dbReference type="PROSITE" id="PS50936">
    <property type="entry name" value="ENGC_GTPASE"/>
    <property type="match status" value="1"/>
</dbReference>
<feature type="domain" description="CP-type G" evidence="12">
    <location>
        <begin position="63"/>
        <end position="224"/>
    </location>
</feature>
<evidence type="ECO:0000256" key="3">
    <source>
        <dbReference type="ARBA" id="ARBA00022723"/>
    </source>
</evidence>
<dbReference type="CDD" id="cd01854">
    <property type="entry name" value="YjeQ_EngC"/>
    <property type="match status" value="1"/>
</dbReference>
<evidence type="ECO:0000313" key="13">
    <source>
        <dbReference type="EMBL" id="MBP1043438.1"/>
    </source>
</evidence>
<feature type="binding site" evidence="10">
    <location>
        <position position="253"/>
    </location>
    <ligand>
        <name>Zn(2+)</name>
        <dbReference type="ChEBI" id="CHEBI:29105"/>
    </ligand>
</feature>
<dbReference type="EMBL" id="JAEEGA010000016">
    <property type="protein sequence ID" value="MBP1043438.1"/>
    <property type="molecule type" value="Genomic_DNA"/>
</dbReference>
<evidence type="ECO:0000256" key="5">
    <source>
        <dbReference type="ARBA" id="ARBA00022741"/>
    </source>
</evidence>
<dbReference type="PANTHER" id="PTHR32120">
    <property type="entry name" value="SMALL RIBOSOMAL SUBUNIT BIOGENESIS GTPASE RSGA"/>
    <property type="match status" value="1"/>
</dbReference>
<keyword evidence="1 10" id="KW-0963">Cytoplasm</keyword>
<dbReference type="HAMAP" id="MF_01820">
    <property type="entry name" value="GTPase_RsgA"/>
    <property type="match status" value="1"/>
</dbReference>
<comment type="caution">
    <text evidence="13">The sequence shown here is derived from an EMBL/GenBank/DDBJ whole genome shotgun (WGS) entry which is preliminary data.</text>
</comment>
<dbReference type="InterPro" id="IPR030378">
    <property type="entry name" value="G_CP_dom"/>
</dbReference>
<dbReference type="InterPro" id="IPR031944">
    <property type="entry name" value="RsgA_N"/>
</dbReference>
<evidence type="ECO:0000256" key="4">
    <source>
        <dbReference type="ARBA" id="ARBA00022730"/>
    </source>
</evidence>
<dbReference type="Gene3D" id="2.40.50.140">
    <property type="entry name" value="Nucleic acid-binding proteins"/>
    <property type="match status" value="1"/>
</dbReference>
<dbReference type="Pfam" id="PF03193">
    <property type="entry name" value="RsgA_GTPase"/>
    <property type="match status" value="1"/>
</dbReference>
<feature type="binding site" evidence="10">
    <location>
        <position position="255"/>
    </location>
    <ligand>
        <name>Zn(2+)</name>
        <dbReference type="ChEBI" id="CHEBI:29105"/>
    </ligand>
</feature>
<dbReference type="Proteomes" id="UP000674938">
    <property type="component" value="Unassembled WGS sequence"/>
</dbReference>
<comment type="subcellular location">
    <subcellularLocation>
        <location evidence="10">Cytoplasm</location>
    </subcellularLocation>
</comment>
<gene>
    <name evidence="10 13" type="primary">rsgA</name>
    <name evidence="13" type="ORF">I6N95_20655</name>
</gene>
<dbReference type="RefSeq" id="WP_209531251.1">
    <property type="nucleotide sequence ID" value="NZ_JAEEGA010000016.1"/>
</dbReference>
<dbReference type="PANTHER" id="PTHR32120:SF11">
    <property type="entry name" value="SMALL RIBOSOMAL SUBUNIT BIOGENESIS GTPASE RSGA 1, MITOCHONDRIAL-RELATED"/>
    <property type="match status" value="1"/>
</dbReference>
<feature type="binding site" evidence="10">
    <location>
        <position position="248"/>
    </location>
    <ligand>
        <name>Zn(2+)</name>
        <dbReference type="ChEBI" id="CHEBI:29105"/>
    </ligand>
</feature>
<comment type="similarity">
    <text evidence="10">Belongs to the TRAFAC class YlqF/YawG GTPase family. RsgA subfamily.</text>
</comment>
<evidence type="ECO:0000256" key="7">
    <source>
        <dbReference type="ARBA" id="ARBA00022833"/>
    </source>
</evidence>
<feature type="binding site" evidence="10">
    <location>
        <begin position="112"/>
        <end position="115"/>
    </location>
    <ligand>
        <name>GTP</name>
        <dbReference type="ChEBI" id="CHEBI:37565"/>
    </ligand>
</feature>
<dbReference type="NCBIfam" id="TIGR00157">
    <property type="entry name" value="ribosome small subunit-dependent GTPase A"/>
    <property type="match status" value="1"/>
</dbReference>
<reference evidence="13" key="1">
    <citation type="submission" date="2020-12" db="EMBL/GenBank/DDBJ databases">
        <title>Vagococcus allomyrinae sp. nov. and Enterococcus lavae sp. nov., isolated from the larvae of Allomyrina dichotoma.</title>
        <authorList>
            <person name="Lee S.D."/>
        </authorList>
    </citation>
    <scope>NUCLEOTIDE SEQUENCE</scope>
    <source>
        <strain evidence="13">BWB3-3</strain>
    </source>
</reference>
<keyword evidence="6 10" id="KW-0378">Hydrolase</keyword>